<keyword evidence="11" id="KW-0804">Transcription</keyword>
<dbReference type="GO" id="GO:0006417">
    <property type="term" value="P:regulation of translation"/>
    <property type="evidence" value="ECO:0007669"/>
    <property type="project" value="UniProtKB-KW"/>
</dbReference>
<evidence type="ECO:0000256" key="11">
    <source>
        <dbReference type="ARBA" id="ARBA00023163"/>
    </source>
</evidence>
<dbReference type="GO" id="GO:0030015">
    <property type="term" value="C:CCR4-NOT core complex"/>
    <property type="evidence" value="ECO:0007669"/>
    <property type="project" value="InterPro"/>
</dbReference>
<keyword evidence="7" id="KW-0597">Phosphoprotein</keyword>
<evidence type="ECO:0000259" key="18">
    <source>
        <dbReference type="Pfam" id="PF04153"/>
    </source>
</evidence>
<evidence type="ECO:0000256" key="9">
    <source>
        <dbReference type="ARBA" id="ARBA00023015"/>
    </source>
</evidence>
<evidence type="ECO:0000313" key="19">
    <source>
        <dbReference type="EMBL" id="KAK1144900.1"/>
    </source>
</evidence>
<feature type="compositionally biased region" description="Gly residues" evidence="16">
    <location>
        <begin position="531"/>
        <end position="557"/>
    </location>
</feature>
<dbReference type="InterPro" id="IPR012270">
    <property type="entry name" value="CCR4-NOT_su3/5"/>
</dbReference>
<evidence type="ECO:0000256" key="5">
    <source>
        <dbReference type="ARBA" id="ARBA00022490"/>
    </source>
</evidence>
<evidence type="ECO:0000313" key="20">
    <source>
        <dbReference type="Proteomes" id="UP001230051"/>
    </source>
</evidence>
<evidence type="ECO:0000256" key="7">
    <source>
        <dbReference type="ARBA" id="ARBA00022553"/>
    </source>
</evidence>
<evidence type="ECO:0000259" key="17">
    <source>
        <dbReference type="Pfam" id="PF04065"/>
    </source>
</evidence>
<comment type="caution">
    <text evidence="19">The sequence shown here is derived from an EMBL/GenBank/DDBJ whole genome shotgun (WGS) entry which is preliminary data.</text>
</comment>
<keyword evidence="20" id="KW-1185">Reference proteome</keyword>
<dbReference type="GO" id="GO:0031047">
    <property type="term" value="P:regulatory ncRNA-mediated gene silencing"/>
    <property type="evidence" value="ECO:0007669"/>
    <property type="project" value="UniProtKB-KW"/>
</dbReference>
<evidence type="ECO:0000256" key="4">
    <source>
        <dbReference type="ARBA" id="ARBA00022473"/>
    </source>
</evidence>
<dbReference type="PANTHER" id="PTHR23326">
    <property type="entry name" value="CCR4 NOT-RELATED"/>
    <property type="match status" value="1"/>
</dbReference>
<keyword evidence="12" id="KW-0539">Nucleus</keyword>
<reference evidence="19" key="1">
    <citation type="submission" date="2022-02" db="EMBL/GenBank/DDBJ databases">
        <title>Atlantic sturgeon de novo genome assembly.</title>
        <authorList>
            <person name="Stock M."/>
            <person name="Klopp C."/>
            <person name="Guiguen Y."/>
            <person name="Cabau C."/>
            <person name="Parinello H."/>
            <person name="Santidrian Yebra-Pimentel E."/>
            <person name="Kuhl H."/>
            <person name="Dirks R.P."/>
            <person name="Guessner J."/>
            <person name="Wuertz S."/>
            <person name="Du K."/>
            <person name="Schartl M."/>
        </authorList>
    </citation>
    <scope>NUCLEOTIDE SEQUENCE</scope>
    <source>
        <strain evidence="19">STURGEONOMICS-FGT-2020</strain>
        <tissue evidence="19">Whole blood</tissue>
    </source>
</reference>
<dbReference type="GO" id="GO:2000036">
    <property type="term" value="P:regulation of stem cell population maintenance"/>
    <property type="evidence" value="ECO:0007669"/>
    <property type="project" value="UniProtKB-ARBA"/>
</dbReference>
<feature type="compositionally biased region" description="Polar residues" evidence="16">
    <location>
        <begin position="647"/>
        <end position="656"/>
    </location>
</feature>
<comment type="similarity">
    <text evidence="3">Belongs to the CNOT2/3/5 family.</text>
</comment>
<evidence type="ECO:0000256" key="6">
    <source>
        <dbReference type="ARBA" id="ARBA00022491"/>
    </source>
</evidence>
<protein>
    <recommendedName>
        <fullName evidence="13">CCR4-NOT transcription complex subunit 3</fullName>
    </recommendedName>
    <alternativeName>
        <fullName evidence="14">CCR4-associated factor 3</fullName>
    </alternativeName>
</protein>
<dbReference type="GO" id="GO:0005829">
    <property type="term" value="C:cytosol"/>
    <property type="evidence" value="ECO:0007669"/>
    <property type="project" value="UniProtKB-ARBA"/>
</dbReference>
<dbReference type="InterPro" id="IPR038635">
    <property type="entry name" value="CCR4-NOT_su2/3/5_C_sf"/>
</dbReference>
<dbReference type="InterPro" id="IPR007282">
    <property type="entry name" value="NOT2/3/5_C"/>
</dbReference>
<dbReference type="Proteomes" id="UP001230051">
    <property type="component" value="Unassembled WGS sequence"/>
</dbReference>
<keyword evidence="6" id="KW-0678">Repressor</keyword>
<keyword evidence="9" id="KW-0805">Transcription regulation</keyword>
<evidence type="ECO:0000256" key="3">
    <source>
        <dbReference type="ARBA" id="ARBA00007682"/>
    </source>
</evidence>
<feature type="compositionally biased region" description="Basic and acidic residues" evidence="16">
    <location>
        <begin position="282"/>
        <end position="291"/>
    </location>
</feature>
<evidence type="ECO:0000256" key="13">
    <source>
        <dbReference type="ARBA" id="ARBA00071433"/>
    </source>
</evidence>
<feature type="region of interest" description="Disordered" evidence="16">
    <location>
        <begin position="735"/>
        <end position="757"/>
    </location>
</feature>
<evidence type="ECO:0000256" key="16">
    <source>
        <dbReference type="SAM" id="MobiDB-lite"/>
    </source>
</evidence>
<keyword evidence="10" id="KW-0943">RNA-mediated gene silencing</keyword>
<sequence>MADKRKLQGEIDRCLKKVTEGVEQFEDIWQKLHNAANANQKEKYEADLKKEIKKLQRLRDQIKTWVASNEIKDKRQLVENRKLIETQMERFKVVERETKTKAYSKEGLGLALKVDPAQKEKEEVGQWLTNTIDTLNMQVDQFESEVESLSVQTRKKKGDKDERIEELKGFIEKHRHHICMLETILRMLDNDSIQVDSIRKIKDDVEYYVDSSQDPDFEENEFLYDDIDLEDIPLPLVATSPPGVSHMEDEIFNQSSSTPTSTTSSSPIPPSPANCTTENSEDDKKRGRSTDSEISQSPVKNGSTSSSTSIPSCGSSSGAVITVGGGGSNSNSNSSSALFPVGGSGSSTSSTLLGNIITSSSLSHTFSTQSPHQNPKTSSTATASSSLSLSLNSPSSLMLLSNSAAGGANTNSISTAMANLGVVGSSIIGSHSSLMSSNMQPGIIGNNGGNGGSGLGLGLGLGLGKSVSGSSLAQLAGLGLGNITGMGGLSSMGLGGLGNPPTPYAQAAASGNVGLIGGNSNSNSNTMMGVSSGGHGPIGSAPGGGGGSGGSSNGGSGSSSSSSSSSAQGGAVGERERSASSSSNSTGSSSGIPGRPPSGQKQNGATSYSAVVADSTQDPALNSTSQSQNSQPGSHNTPANAAKESVGGSQLPSVTGSSSNSSLLVQMPINPPSSPSPSFSETKPSQNLLNGPLNYTQPEIKPPEPLSSLKSMAERAALGSGLEEQIPSLRLTDRDLFSSSTAPPGGPAVPPQTQLSEVNIPPSLGVCPLGPVPLSKEQLYQQAMQESAWTHMPHPSDSERIRQYLMRNPCPTPPYHHQVPPPHSDSVEFYQRLSTETLFFIFYYLEGTKAQYLAAKALKKQSWRFHTKYMMWFQRHEEPKTITDEFEQGTYIYFDYEKWGQRKKEGFTFEYRYLEDRDLQ</sequence>
<keyword evidence="8" id="KW-0810">Translation regulation</keyword>
<feature type="region of interest" description="Disordered" evidence="16">
    <location>
        <begin position="234"/>
        <end position="316"/>
    </location>
</feature>
<evidence type="ECO:0000256" key="8">
    <source>
        <dbReference type="ARBA" id="ARBA00022845"/>
    </source>
</evidence>
<organism evidence="19 20">
    <name type="scientific">Acipenser oxyrinchus oxyrinchus</name>
    <dbReference type="NCBI Taxonomy" id="40147"/>
    <lineage>
        <taxon>Eukaryota</taxon>
        <taxon>Metazoa</taxon>
        <taxon>Chordata</taxon>
        <taxon>Craniata</taxon>
        <taxon>Vertebrata</taxon>
        <taxon>Euteleostomi</taxon>
        <taxon>Actinopterygii</taxon>
        <taxon>Chondrostei</taxon>
        <taxon>Acipenseriformes</taxon>
        <taxon>Acipenseridae</taxon>
        <taxon>Acipenser</taxon>
    </lineage>
</organism>
<feature type="domain" description="CCR4-Not complex component Not N-terminal" evidence="17">
    <location>
        <begin position="4"/>
        <end position="230"/>
    </location>
</feature>
<dbReference type="GO" id="GO:0005634">
    <property type="term" value="C:nucleus"/>
    <property type="evidence" value="ECO:0007669"/>
    <property type="project" value="UniProtKB-SubCell"/>
</dbReference>
<evidence type="ECO:0000256" key="15">
    <source>
        <dbReference type="ARBA" id="ARBA00093549"/>
    </source>
</evidence>
<dbReference type="InterPro" id="IPR007207">
    <property type="entry name" value="Not_N"/>
</dbReference>
<feature type="compositionally biased region" description="Low complexity" evidence="16">
    <location>
        <begin position="676"/>
        <end position="685"/>
    </location>
</feature>
<dbReference type="FunFam" id="2.30.30.1020:FF:000002">
    <property type="entry name" value="CCR4-NOT transcription complex subunit 3"/>
    <property type="match status" value="1"/>
</dbReference>
<evidence type="ECO:0000256" key="10">
    <source>
        <dbReference type="ARBA" id="ARBA00023158"/>
    </source>
</evidence>
<feature type="domain" description="NOT2/NOT3/NOT5 C-terminal" evidence="18">
    <location>
        <begin position="789"/>
        <end position="914"/>
    </location>
</feature>
<dbReference type="GO" id="GO:0000932">
    <property type="term" value="C:P-body"/>
    <property type="evidence" value="ECO:0007669"/>
    <property type="project" value="UniProtKB-SubCell"/>
</dbReference>
<dbReference type="Pfam" id="PF04153">
    <property type="entry name" value="NOT2_3_5_C"/>
    <property type="match status" value="1"/>
</dbReference>
<feature type="compositionally biased region" description="Polar residues" evidence="16">
    <location>
        <begin position="686"/>
        <end position="697"/>
    </location>
</feature>
<gene>
    <name evidence="19" type="primary">CNOT3</name>
    <name evidence="19" type="ORF">AOXY_G36365</name>
</gene>
<keyword evidence="4" id="KW-0217">Developmental protein</keyword>
<dbReference type="Gene3D" id="2.30.30.1020">
    <property type="entry name" value="CCR4-NOT complex subunit 2/3/5, C-terminal domain"/>
    <property type="match status" value="1"/>
</dbReference>
<feature type="region of interest" description="Disordered" evidence="16">
    <location>
        <begin position="524"/>
        <end position="706"/>
    </location>
</feature>
<feature type="region of interest" description="Disordered" evidence="16">
    <location>
        <begin position="363"/>
        <end position="385"/>
    </location>
</feature>
<dbReference type="AlphaFoldDB" id="A0AAD8FQV4"/>
<feature type="compositionally biased region" description="Low complexity" evidence="16">
    <location>
        <begin position="255"/>
        <end position="266"/>
    </location>
</feature>
<feature type="compositionally biased region" description="Polar residues" evidence="16">
    <location>
        <begin position="600"/>
        <end position="639"/>
    </location>
</feature>
<dbReference type="EMBL" id="JAGXEW010000175">
    <property type="protein sequence ID" value="KAK1144900.1"/>
    <property type="molecule type" value="Genomic_DNA"/>
</dbReference>
<comment type="subcellular location">
    <subcellularLocation>
        <location evidence="2">Cytoplasm</location>
        <location evidence="2">P-body</location>
    </subcellularLocation>
    <subcellularLocation>
        <location evidence="1">Nucleus</location>
    </subcellularLocation>
</comment>
<evidence type="ECO:0000256" key="2">
    <source>
        <dbReference type="ARBA" id="ARBA00004201"/>
    </source>
</evidence>
<keyword evidence="5" id="KW-0963">Cytoplasm</keyword>
<feature type="compositionally biased region" description="Low complexity" evidence="16">
    <location>
        <begin position="579"/>
        <end position="599"/>
    </location>
</feature>
<comment type="subunit">
    <text evidence="15">Component of the CCR4-NOT complex; distinct complexes seem to exist that differ in the participation of probably mutually exclusive catalytic subunits. In the complex interacts directly with CNOT2. Interacts with TIP120B and NANOS2. Interacts with EBF1. Interacts in an RNA-independent manner with BICC1 (via KH domains).</text>
</comment>
<proteinExistence type="inferred from homology"/>
<accession>A0AAD8FQV4</accession>
<dbReference type="GO" id="GO:0006355">
    <property type="term" value="P:regulation of DNA-templated transcription"/>
    <property type="evidence" value="ECO:0007669"/>
    <property type="project" value="InterPro"/>
</dbReference>
<feature type="compositionally biased region" description="Low complexity" evidence="16">
    <location>
        <begin position="302"/>
        <end position="316"/>
    </location>
</feature>
<dbReference type="PIRSF" id="PIRSF005290">
    <property type="entry name" value="NOT_su_3_5"/>
    <property type="match status" value="1"/>
</dbReference>
<name>A0AAD8FQV4_ACIOX</name>
<feature type="compositionally biased region" description="Low complexity" evidence="16">
    <location>
        <begin position="558"/>
        <end position="569"/>
    </location>
</feature>
<dbReference type="Pfam" id="PF04065">
    <property type="entry name" value="Not3"/>
    <property type="match status" value="1"/>
</dbReference>
<evidence type="ECO:0000256" key="1">
    <source>
        <dbReference type="ARBA" id="ARBA00004123"/>
    </source>
</evidence>
<dbReference type="InterPro" id="IPR040168">
    <property type="entry name" value="Not2/3/5"/>
</dbReference>
<feature type="compositionally biased region" description="Polar residues" evidence="16">
    <location>
        <begin position="292"/>
        <end position="301"/>
    </location>
</feature>
<evidence type="ECO:0000256" key="12">
    <source>
        <dbReference type="ARBA" id="ARBA00023242"/>
    </source>
</evidence>
<evidence type="ECO:0000256" key="14">
    <source>
        <dbReference type="ARBA" id="ARBA00083548"/>
    </source>
</evidence>